<gene>
    <name evidence="3" type="ORF">O1V66_21085</name>
</gene>
<dbReference type="InterPro" id="IPR023393">
    <property type="entry name" value="START-like_dom_sf"/>
</dbReference>
<dbReference type="Pfam" id="PF08327">
    <property type="entry name" value="AHSA1"/>
    <property type="match status" value="1"/>
</dbReference>
<dbReference type="Gene3D" id="3.30.530.20">
    <property type="match status" value="1"/>
</dbReference>
<name>A0ABY7HPC1_9GAMM</name>
<sequence>MNTLHHAVKISASRDVVWRALSNIGEMEAWHEGSVEGDIAPGLILTLKPKADIQFSWRTDKVEPQTLLVQTCIEGPGTSPGKVLTFSVSDLEEGGVLVQLSDGEWQLNDPHLPFCNTYWGEVLFRLKTHAEKG</sequence>
<proteinExistence type="inferred from homology"/>
<evidence type="ECO:0000313" key="4">
    <source>
        <dbReference type="Proteomes" id="UP001164712"/>
    </source>
</evidence>
<organism evidence="3 4">
    <name type="scientific">Rouxiella chamberiensis</name>
    <dbReference type="NCBI Taxonomy" id="1513468"/>
    <lineage>
        <taxon>Bacteria</taxon>
        <taxon>Pseudomonadati</taxon>
        <taxon>Pseudomonadota</taxon>
        <taxon>Gammaproteobacteria</taxon>
        <taxon>Enterobacterales</taxon>
        <taxon>Yersiniaceae</taxon>
        <taxon>Rouxiella</taxon>
    </lineage>
</organism>
<evidence type="ECO:0000256" key="1">
    <source>
        <dbReference type="ARBA" id="ARBA00006817"/>
    </source>
</evidence>
<feature type="domain" description="Activator of Hsp90 ATPase homologue 1/2-like C-terminal" evidence="2">
    <location>
        <begin position="12"/>
        <end position="130"/>
    </location>
</feature>
<keyword evidence="4" id="KW-1185">Reference proteome</keyword>
<reference evidence="3" key="1">
    <citation type="submission" date="2022-12" db="EMBL/GenBank/DDBJ databases">
        <title>Complete genome sequence of an Australian strain of Rouxiella badensis DAR84756 and resolution of the R. badensis DSM100043 and R. chamberiensis DSM28324 genomes.</title>
        <authorList>
            <person name="Paul S."/>
            <person name="Anderson P.J."/>
            <person name="Maynard G."/>
            <person name="Dyall-Smith M."/>
            <person name="Kudinha T."/>
        </authorList>
    </citation>
    <scope>NUCLEOTIDE SEQUENCE</scope>
    <source>
        <strain evidence="3">DSM 28324</strain>
    </source>
</reference>
<protein>
    <submittedName>
        <fullName evidence="3">SRPBCC domain-containing protein</fullName>
    </submittedName>
</protein>
<dbReference type="SUPFAM" id="SSF55961">
    <property type="entry name" value="Bet v1-like"/>
    <property type="match status" value="1"/>
</dbReference>
<dbReference type="InterPro" id="IPR013538">
    <property type="entry name" value="ASHA1/2-like_C"/>
</dbReference>
<dbReference type="EMBL" id="CP114058">
    <property type="protein sequence ID" value="WAT01185.1"/>
    <property type="molecule type" value="Genomic_DNA"/>
</dbReference>
<dbReference type="Proteomes" id="UP001164712">
    <property type="component" value="Chromosome"/>
</dbReference>
<evidence type="ECO:0000313" key="3">
    <source>
        <dbReference type="EMBL" id="WAT01185.1"/>
    </source>
</evidence>
<dbReference type="RefSeq" id="WP_045049540.1">
    <property type="nucleotide sequence ID" value="NZ_CP114058.1"/>
</dbReference>
<accession>A0ABY7HPC1</accession>
<comment type="similarity">
    <text evidence="1">Belongs to the AHA1 family.</text>
</comment>
<evidence type="ECO:0000259" key="2">
    <source>
        <dbReference type="Pfam" id="PF08327"/>
    </source>
</evidence>